<sequence length="513" mass="56340">MTSSQLDVVMVGLFDGFEGYRVVAAGEVESALTSALVAIDANVLLNLYRYNAQTTTDLLAVFERIGDRLVVPHQSMREFHRNRLGVIGNPEKATKDVRDALVKSAASASQALNGWAKQVALGDAELQRLRDEVTEVFARLTEAVNAAEPAHVHAATPAVDDRVLSRLNTLVAGRVLPRPPDEEWNALVAQGQARAEEQVPPGYLDLGKADQLPEGAAGDFLVYWQSVREAVRRGLDLIIVTGDEKEDWWWRNRGVPIGPRQEMTEEFHRLSGGRRLFLLRPSDLLKRSSALDVQIDPSSPDDADREFPQAEVVSWTPRAVDELLSRLGREGRRDLVSVIGEAARLGGTITRDAVYQLCGYDDERMLRGFTRPTARITADLESEGILPGPVTPMLTSVYRDDARLTSLRVPAEVVGIIEEASDEAEVETDAIRIGGTKYSPLTRWLLDQAPDGPVTLSFGEVEQIVGAPLAPSARLYLPYWYSAQNSLGKAIAAAGFKASKVSLAAERLLFIRR</sequence>
<evidence type="ECO:0000259" key="2">
    <source>
        <dbReference type="Pfam" id="PF24698"/>
    </source>
</evidence>
<dbReference type="EMBL" id="JACHMF010000001">
    <property type="protein sequence ID" value="MBB4690011.1"/>
    <property type="molecule type" value="Genomic_DNA"/>
</dbReference>
<dbReference type="Pfam" id="PF18476">
    <property type="entry name" value="PIN_8"/>
    <property type="match status" value="1"/>
</dbReference>
<dbReference type="Pfam" id="PF24698">
    <property type="entry name" value="DUF7662"/>
    <property type="match status" value="1"/>
</dbReference>
<keyword evidence="4" id="KW-1185">Reference proteome</keyword>
<accession>A0A7W7G0W0</accession>
<evidence type="ECO:0000313" key="3">
    <source>
        <dbReference type="EMBL" id="MBB4690011.1"/>
    </source>
</evidence>
<evidence type="ECO:0008006" key="5">
    <source>
        <dbReference type="Google" id="ProtNLM"/>
    </source>
</evidence>
<proteinExistence type="predicted"/>
<evidence type="ECO:0000313" key="4">
    <source>
        <dbReference type="Proteomes" id="UP000542742"/>
    </source>
</evidence>
<protein>
    <recommendedName>
        <fullName evidence="5">PIN like domain-containing protein</fullName>
    </recommendedName>
</protein>
<feature type="domain" description="DUF7662" evidence="2">
    <location>
        <begin position="438"/>
        <end position="508"/>
    </location>
</feature>
<dbReference type="Proteomes" id="UP000542742">
    <property type="component" value="Unassembled WGS sequence"/>
</dbReference>
<organism evidence="3 4">
    <name type="scientific">Paractinoplanes abujensis</name>
    <dbReference type="NCBI Taxonomy" id="882441"/>
    <lineage>
        <taxon>Bacteria</taxon>
        <taxon>Bacillati</taxon>
        <taxon>Actinomycetota</taxon>
        <taxon>Actinomycetes</taxon>
        <taxon>Micromonosporales</taxon>
        <taxon>Micromonosporaceae</taxon>
        <taxon>Paractinoplanes</taxon>
    </lineage>
</organism>
<evidence type="ECO:0000259" key="1">
    <source>
        <dbReference type="Pfam" id="PF18476"/>
    </source>
</evidence>
<dbReference type="InterPro" id="IPR056079">
    <property type="entry name" value="DUF7662"/>
</dbReference>
<feature type="domain" description="PIN like" evidence="1">
    <location>
        <begin position="36"/>
        <end position="263"/>
    </location>
</feature>
<comment type="caution">
    <text evidence="3">The sequence shown here is derived from an EMBL/GenBank/DDBJ whole genome shotgun (WGS) entry which is preliminary data.</text>
</comment>
<dbReference type="RefSeq" id="WP_184949033.1">
    <property type="nucleotide sequence ID" value="NZ_BOMC01000040.1"/>
</dbReference>
<dbReference type="AlphaFoldDB" id="A0A7W7G0W0"/>
<reference evidence="3 4" key="1">
    <citation type="submission" date="2020-08" db="EMBL/GenBank/DDBJ databases">
        <title>Sequencing the genomes of 1000 actinobacteria strains.</title>
        <authorList>
            <person name="Klenk H.-P."/>
        </authorList>
    </citation>
    <scope>NUCLEOTIDE SEQUENCE [LARGE SCALE GENOMIC DNA]</scope>
    <source>
        <strain evidence="3 4">DSM 45518</strain>
    </source>
</reference>
<name>A0A7W7G0W0_9ACTN</name>
<gene>
    <name evidence="3" type="ORF">BKA14_000159</name>
</gene>
<dbReference type="InterPro" id="IPR041578">
    <property type="entry name" value="PIN_8"/>
</dbReference>